<evidence type="ECO:0000256" key="1">
    <source>
        <dbReference type="ARBA" id="ARBA00004651"/>
    </source>
</evidence>
<feature type="transmembrane region" description="Helical" evidence="8">
    <location>
        <begin position="141"/>
        <end position="165"/>
    </location>
</feature>
<dbReference type="InterPro" id="IPR000515">
    <property type="entry name" value="MetI-like"/>
</dbReference>
<dbReference type="SUPFAM" id="SSF161098">
    <property type="entry name" value="MetI-like"/>
    <property type="match status" value="1"/>
</dbReference>
<dbReference type="Gene3D" id="1.10.3720.10">
    <property type="entry name" value="MetI-like"/>
    <property type="match status" value="1"/>
</dbReference>
<dbReference type="InterPro" id="IPR010065">
    <property type="entry name" value="AA_ABC_transptr_permease_3TM"/>
</dbReference>
<name>A0A9X1LVN8_9MICO</name>
<comment type="similarity">
    <text evidence="8">Belongs to the binding-protein-dependent transport system permease family.</text>
</comment>
<feature type="domain" description="ABC transmembrane type-1" evidence="9">
    <location>
        <begin position="18"/>
        <end position="206"/>
    </location>
</feature>
<organism evidence="10 11">
    <name type="scientific">Microbacterium allomyrinae</name>
    <dbReference type="NCBI Taxonomy" id="2830666"/>
    <lineage>
        <taxon>Bacteria</taxon>
        <taxon>Bacillati</taxon>
        <taxon>Actinomycetota</taxon>
        <taxon>Actinomycetes</taxon>
        <taxon>Micrococcales</taxon>
        <taxon>Microbacteriaceae</taxon>
        <taxon>Microbacterium</taxon>
    </lineage>
</organism>
<keyword evidence="3" id="KW-1003">Cell membrane</keyword>
<protein>
    <submittedName>
        <fullName evidence="10">Amino acid ABC transporter permease</fullName>
    </submittedName>
</protein>
<dbReference type="Proteomes" id="UP001139354">
    <property type="component" value="Unassembled WGS sequence"/>
</dbReference>
<dbReference type="NCBIfam" id="TIGR01726">
    <property type="entry name" value="HEQRo_perm_3TM"/>
    <property type="match status" value="1"/>
</dbReference>
<dbReference type="RefSeq" id="WP_229384609.1">
    <property type="nucleotide sequence ID" value="NZ_JAGTTN010000003.1"/>
</dbReference>
<evidence type="ECO:0000256" key="4">
    <source>
        <dbReference type="ARBA" id="ARBA00022692"/>
    </source>
</evidence>
<keyword evidence="11" id="KW-1185">Reference proteome</keyword>
<evidence type="ECO:0000313" key="11">
    <source>
        <dbReference type="Proteomes" id="UP001139354"/>
    </source>
</evidence>
<dbReference type="InterPro" id="IPR043429">
    <property type="entry name" value="ArtM/GltK/GlnP/TcyL/YhdX-like"/>
</dbReference>
<dbReference type="GO" id="GO:0022857">
    <property type="term" value="F:transmembrane transporter activity"/>
    <property type="evidence" value="ECO:0007669"/>
    <property type="project" value="InterPro"/>
</dbReference>
<dbReference type="InterPro" id="IPR035906">
    <property type="entry name" value="MetI-like_sf"/>
</dbReference>
<dbReference type="PANTHER" id="PTHR30614">
    <property type="entry name" value="MEMBRANE COMPONENT OF AMINO ACID ABC TRANSPORTER"/>
    <property type="match status" value="1"/>
</dbReference>
<keyword evidence="6 8" id="KW-1133">Transmembrane helix</keyword>
<keyword evidence="7 8" id="KW-0472">Membrane</keyword>
<dbReference type="PROSITE" id="PS50928">
    <property type="entry name" value="ABC_TM1"/>
    <property type="match status" value="1"/>
</dbReference>
<feature type="transmembrane region" description="Helical" evidence="8">
    <location>
        <begin position="80"/>
        <end position="101"/>
    </location>
</feature>
<evidence type="ECO:0000256" key="3">
    <source>
        <dbReference type="ARBA" id="ARBA00022475"/>
    </source>
</evidence>
<dbReference type="EMBL" id="JAGTTN010000003">
    <property type="protein sequence ID" value="MCC2032641.1"/>
    <property type="molecule type" value="Genomic_DNA"/>
</dbReference>
<evidence type="ECO:0000259" key="9">
    <source>
        <dbReference type="PROSITE" id="PS50928"/>
    </source>
</evidence>
<dbReference type="PANTHER" id="PTHR30614:SF0">
    <property type="entry name" value="L-CYSTINE TRANSPORT SYSTEM PERMEASE PROTEIN TCYL"/>
    <property type="match status" value="1"/>
</dbReference>
<feature type="transmembrane region" description="Helical" evidence="8">
    <location>
        <begin position="53"/>
        <end position="74"/>
    </location>
</feature>
<evidence type="ECO:0000256" key="6">
    <source>
        <dbReference type="ARBA" id="ARBA00022989"/>
    </source>
</evidence>
<comment type="subcellular location">
    <subcellularLocation>
        <location evidence="1 8">Cell membrane</location>
        <topology evidence="1 8">Multi-pass membrane protein</topology>
    </subcellularLocation>
</comment>
<reference evidence="10" key="1">
    <citation type="submission" date="2021-04" db="EMBL/GenBank/DDBJ databases">
        <title>Microbacterium tenobrionis sp. nov. and Microbacterium allomyrinae sp. nov., isolated from larvae of Tenobrio molitor and Allomyrina dichotoma, respectively.</title>
        <authorList>
            <person name="Lee S.D."/>
        </authorList>
    </citation>
    <scope>NUCLEOTIDE SEQUENCE</scope>
    <source>
        <strain evidence="10">BWT-G7</strain>
    </source>
</reference>
<keyword evidence="4 8" id="KW-0812">Transmembrane</keyword>
<dbReference type="AlphaFoldDB" id="A0A9X1LVN8"/>
<dbReference type="CDD" id="cd06261">
    <property type="entry name" value="TM_PBP2"/>
    <property type="match status" value="1"/>
</dbReference>
<keyword evidence="2 8" id="KW-0813">Transport</keyword>
<evidence type="ECO:0000256" key="2">
    <source>
        <dbReference type="ARBA" id="ARBA00022448"/>
    </source>
</evidence>
<evidence type="ECO:0000256" key="5">
    <source>
        <dbReference type="ARBA" id="ARBA00022970"/>
    </source>
</evidence>
<dbReference type="Pfam" id="PF00528">
    <property type="entry name" value="BPD_transp_1"/>
    <property type="match status" value="1"/>
</dbReference>
<evidence type="ECO:0000256" key="8">
    <source>
        <dbReference type="RuleBase" id="RU363032"/>
    </source>
</evidence>
<accession>A0A9X1LVN8</accession>
<evidence type="ECO:0000313" key="10">
    <source>
        <dbReference type="EMBL" id="MCC2032641.1"/>
    </source>
</evidence>
<gene>
    <name evidence="10" type="ORF">KEC57_10670</name>
</gene>
<dbReference type="GO" id="GO:0043190">
    <property type="term" value="C:ATP-binding cassette (ABC) transporter complex"/>
    <property type="evidence" value="ECO:0007669"/>
    <property type="project" value="InterPro"/>
</dbReference>
<keyword evidence="5" id="KW-0029">Amino-acid transport</keyword>
<evidence type="ECO:0000256" key="7">
    <source>
        <dbReference type="ARBA" id="ARBA00023136"/>
    </source>
</evidence>
<sequence length="216" mass="23017">MSWFDSWVQYFPQLFDGLQVSLLLTAVALLFGLPLGLLLAISVQSPRRVVRAIALVIVEVGRGAPALVILQFAYFGLPSAGIVLPAFLAASLALVWSTGAYSSEVMRSGLNAVPGGELEASDALGMSRRDRMRFIILPQGLRIAVPALIGIAILMFQSTALAYSIGVRELLSQAYSIGSSNFDYLTVLALAGVMYAAVSVPATWITVGLEKRIARG</sequence>
<feature type="transmembrane region" description="Helical" evidence="8">
    <location>
        <begin position="185"/>
        <end position="207"/>
    </location>
</feature>
<feature type="transmembrane region" description="Helical" evidence="8">
    <location>
        <begin position="20"/>
        <end position="41"/>
    </location>
</feature>
<proteinExistence type="inferred from homology"/>
<comment type="caution">
    <text evidence="10">The sequence shown here is derived from an EMBL/GenBank/DDBJ whole genome shotgun (WGS) entry which is preliminary data.</text>
</comment>
<dbReference type="GO" id="GO:0006865">
    <property type="term" value="P:amino acid transport"/>
    <property type="evidence" value="ECO:0007669"/>
    <property type="project" value="UniProtKB-KW"/>
</dbReference>